<feature type="domain" description="RNA polymerase Rpb2" evidence="18">
    <location>
        <begin position="1126"/>
        <end position="1217"/>
    </location>
</feature>
<dbReference type="NCBIfam" id="NF007175">
    <property type="entry name" value="PRK09606.1"/>
    <property type="match status" value="1"/>
</dbReference>
<evidence type="ECO:0000256" key="4">
    <source>
        <dbReference type="ARBA" id="ARBA00022478"/>
    </source>
</evidence>
<dbReference type="FunFam" id="2.40.50.150:FF:000002">
    <property type="entry name" value="DNA-directed RNA polymerase subunit beta"/>
    <property type="match status" value="1"/>
</dbReference>
<dbReference type="InterPro" id="IPR007646">
    <property type="entry name" value="RNA_pol_Rpb2_4"/>
</dbReference>
<comment type="function">
    <text evidence="15">DNA-dependent RNA polymerase catalyzes the transcription of DNA into RNA using the four ribonucleoside triphosphates as substrates.</text>
</comment>
<keyword evidence="9" id="KW-0862">Zinc</keyword>
<dbReference type="GO" id="GO:0003677">
    <property type="term" value="F:DNA binding"/>
    <property type="evidence" value="ECO:0007669"/>
    <property type="project" value="InterPro"/>
</dbReference>
<evidence type="ECO:0000259" key="23">
    <source>
        <dbReference type="Pfam" id="PF04567"/>
    </source>
</evidence>
<dbReference type="SUPFAM" id="SSF64484">
    <property type="entry name" value="beta and beta-prime subunits of DNA dependent RNA-polymerase"/>
    <property type="match status" value="1"/>
</dbReference>
<evidence type="ECO:0000256" key="11">
    <source>
        <dbReference type="ARBA" id="ARBA00023163"/>
    </source>
</evidence>
<dbReference type="FunFam" id="3.90.1070.20:FF:000001">
    <property type="entry name" value="DNA-directed RNA polymerase subunit beta"/>
    <property type="match status" value="1"/>
</dbReference>
<feature type="domain" description="RNA polymerase beta subunit protrusion" evidence="20">
    <location>
        <begin position="47"/>
        <end position="463"/>
    </location>
</feature>
<evidence type="ECO:0000256" key="12">
    <source>
        <dbReference type="ARBA" id="ARBA00023242"/>
    </source>
</evidence>
<dbReference type="OrthoDB" id="10248617at2759"/>
<dbReference type="EMBL" id="JAFIQS010000001">
    <property type="protein sequence ID" value="KAG5173948.1"/>
    <property type="molecule type" value="Genomic_DNA"/>
</dbReference>
<dbReference type="GO" id="GO:0031047">
    <property type="term" value="P:regulatory ncRNA-mediated gene silencing"/>
    <property type="evidence" value="ECO:0007669"/>
    <property type="project" value="UniProtKB-ARBA"/>
</dbReference>
<keyword evidence="12" id="KW-0539">Nucleus</keyword>
<dbReference type="GO" id="GO:0003899">
    <property type="term" value="F:DNA-directed RNA polymerase activity"/>
    <property type="evidence" value="ECO:0007669"/>
    <property type="project" value="UniProtKB-EC"/>
</dbReference>
<sequence>MVQDPEATQDTYYEDDTYGMEEDEEAYAEITQEDCWTVISSFFEQKGLVRQQLDSFDEFVQNTMQELVDENSDLILDQADQHSGHDTDMTRRYEIKFGQIYLSRPTVTETDGSVVPVFPQEARLRNLTYSAPLYIEMKKKVMIGREDPNGIPGDIVWTQEHEENPQDTTKVWIGKVPIMLRSTFCILRGLQDQDLYDLNECPYDSGGYFIINGSEKVLIAQERMATNHVYVFAKAQPSPINFLAEIRSAVERGGKTISQFQVKMFHRNQDRSLGNVMKATIPYIKVDIPIWVVFRALGVISDRDILEHICYDMQDSQMLEMLKPCIDDGFVIQDREVALDFIGNRGTTTGLPRDRRIRYAQEILQKEMLPHVSMGEGSESKKAYFFGYMIHRLLLAALERRELDDRDHFGKKRLDLAGPLLANLFRMLFRKLTKDVYRYLQKCVETHKEFNLALAVKHQTITNGLKYSLATGNWGDQKKSMSSKAGVSQVLNRYTYASTLSHLRRCNTPLGREGKIAKPRQLHNTHWGMVCPAETPEGQACGLVKNLALMSCISVGSLSAPVVEFLEEWGLESLEENAHSSTPCTKVFVNGVWMGVHRDAANLVKTLKKLRRRDDISPEVSIVRDIREKELRLYTDAGRVCRPLFIVEKQQLSLQKKHVRWLSNGLNDDGEEYKWEHLIKTGVVELLDAEEEETVMISMTPEDLENSRNQQAGIDTQTNEGEFDPAARLKAGTHAHTWTHCEIHPSMILGICASIIPFPDHNQSPRNTYQSAMGKQAMGIYLTNFLIRMDTMANILYYPQKPLATTRSMEYLKFRELPAGQNAIVAILCYSGYNQEDSVIMNQSSIDRGLFRSIYYRSYMDLEKKSGVTLLEEFQKPTRENTLRLKHGTYDKLEDDGFIAPGTGVAGEDIIIGKTAPIPPDSEELGQRTRTHTRRDVSTPLKSTESGIVDQVLLTTNSDGLKFVKVRVRSTRIPQIGDKFASRHGQKGTIGITYRQEDMPFTSEGIVPDIIINPHAIPSRMTIGHLVECLLSKVATLIGNEGDATPFTDLTVESVSTFLRQKGYQSRGLEVMYHGHTGRKLQAQVYLGPTYYQRLKHMVDDKIHSRARGPVQILTRQPVEGRSRDGGLRFGEMERDCMISHGIAGFLKERLFEASDAYRLHVCDICGLTAIANLKKQSFECRACKNKTACSQLYIPYAAKLLFQELQSMNIAPRLYTVSSGRIRG</sequence>
<gene>
    <name evidence="24" type="ORF">JR316_000606</name>
</gene>
<protein>
    <recommendedName>
        <fullName evidence="15">DNA-directed RNA polymerase subunit beta</fullName>
        <ecNumber evidence="15">2.7.7.6</ecNumber>
    </recommendedName>
</protein>
<evidence type="ECO:0000256" key="10">
    <source>
        <dbReference type="ARBA" id="ARBA00022842"/>
    </source>
</evidence>
<dbReference type="FunFam" id="3.90.1800.10:FF:000002">
    <property type="entry name" value="DNA-directed RNA polymerase subunit beta"/>
    <property type="match status" value="1"/>
</dbReference>
<dbReference type="InterPro" id="IPR007647">
    <property type="entry name" value="RNA_pol_Rpb2_5"/>
</dbReference>
<dbReference type="PANTHER" id="PTHR20856">
    <property type="entry name" value="DNA-DIRECTED RNA POLYMERASE I SUBUNIT 2"/>
    <property type="match status" value="1"/>
</dbReference>
<feature type="domain" description="RNA polymerase Rpb2" evidence="23">
    <location>
        <begin position="675"/>
        <end position="745"/>
    </location>
</feature>
<keyword evidence="7" id="KW-0479">Metal-binding</keyword>
<dbReference type="EC" id="2.7.7.6" evidence="15"/>
<keyword evidence="11 15" id="KW-0804">Transcription</keyword>
<dbReference type="Pfam" id="PF04563">
    <property type="entry name" value="RNA_pol_Rpb2_1"/>
    <property type="match status" value="1"/>
</dbReference>
<evidence type="ECO:0000259" key="22">
    <source>
        <dbReference type="Pfam" id="PF04566"/>
    </source>
</evidence>
<dbReference type="InterPro" id="IPR014724">
    <property type="entry name" value="RNA_pol_RPB2_OB-fold"/>
</dbReference>
<dbReference type="FunFam" id="3.90.1100.10:FF:000003">
    <property type="entry name" value="DNA-directed RNA polymerase subunit beta"/>
    <property type="match status" value="1"/>
</dbReference>
<dbReference type="Gene3D" id="3.90.1070.20">
    <property type="match status" value="1"/>
</dbReference>
<dbReference type="Gene3D" id="3.90.1100.10">
    <property type="match status" value="1"/>
</dbReference>
<comment type="subcellular location">
    <subcellularLocation>
        <location evidence="1">Nucleus</location>
    </subcellularLocation>
</comment>
<dbReference type="InterPro" id="IPR037034">
    <property type="entry name" value="RNA_pol_Rpb2_2_sf"/>
</dbReference>
<feature type="domain" description="RNA polymerase Rpb2" evidence="19">
    <location>
        <begin position="225"/>
        <end position="415"/>
    </location>
</feature>
<evidence type="ECO:0000256" key="14">
    <source>
        <dbReference type="RuleBase" id="RU000434"/>
    </source>
</evidence>
<dbReference type="PROSITE" id="PS01166">
    <property type="entry name" value="RNA_POL_BETA"/>
    <property type="match status" value="1"/>
</dbReference>
<dbReference type="Pfam" id="PF00562">
    <property type="entry name" value="RNA_pol_Rpb2_6"/>
    <property type="match status" value="1"/>
</dbReference>
<dbReference type="Gene3D" id="2.40.50.150">
    <property type="match status" value="1"/>
</dbReference>
<accession>A0A8H7Y744</accession>
<evidence type="ECO:0000256" key="16">
    <source>
        <dbReference type="SAM" id="MobiDB-lite"/>
    </source>
</evidence>
<evidence type="ECO:0000259" key="20">
    <source>
        <dbReference type="Pfam" id="PF04563"/>
    </source>
</evidence>
<keyword evidence="5 15" id="KW-0808">Transferase</keyword>
<keyword evidence="8" id="KW-0863">Zinc-finger</keyword>
<dbReference type="FunFam" id="3.90.1100.10:FF:000005">
    <property type="entry name" value="DNA-directed RNA polymerase subunit beta"/>
    <property type="match status" value="1"/>
</dbReference>
<keyword evidence="4 15" id="KW-0240">DNA-directed RNA polymerase</keyword>
<dbReference type="GO" id="GO:0006367">
    <property type="term" value="P:transcription initiation at RNA polymerase II promoter"/>
    <property type="evidence" value="ECO:0007669"/>
    <property type="project" value="UniProtKB-ARBA"/>
</dbReference>
<dbReference type="Pfam" id="PF04565">
    <property type="entry name" value="RNA_pol_Rpb2_3"/>
    <property type="match status" value="1"/>
</dbReference>
<evidence type="ECO:0000259" key="18">
    <source>
        <dbReference type="Pfam" id="PF04560"/>
    </source>
</evidence>
<dbReference type="Gene3D" id="3.90.1800.10">
    <property type="entry name" value="RNA polymerase alpha subunit dimerisation domain"/>
    <property type="match status" value="1"/>
</dbReference>
<dbReference type="InterPro" id="IPR007641">
    <property type="entry name" value="RNA_pol_Rpb2_7"/>
</dbReference>
<dbReference type="GO" id="GO:0008270">
    <property type="term" value="F:zinc ion binding"/>
    <property type="evidence" value="ECO:0007669"/>
    <property type="project" value="UniProtKB-KW"/>
</dbReference>
<dbReference type="Gene3D" id="2.40.270.10">
    <property type="entry name" value="DNA-directed RNA polymerase, subunit 2, domain 6"/>
    <property type="match status" value="1"/>
</dbReference>
<organism evidence="24">
    <name type="scientific">Psilocybe cubensis</name>
    <name type="common">Psychedelic mushroom</name>
    <name type="synonym">Stropharia cubensis</name>
    <dbReference type="NCBI Taxonomy" id="181762"/>
    <lineage>
        <taxon>Eukaryota</taxon>
        <taxon>Fungi</taxon>
        <taxon>Dikarya</taxon>
        <taxon>Basidiomycota</taxon>
        <taxon>Agaricomycotina</taxon>
        <taxon>Agaricomycetes</taxon>
        <taxon>Agaricomycetidae</taxon>
        <taxon>Agaricales</taxon>
        <taxon>Agaricineae</taxon>
        <taxon>Strophariaceae</taxon>
        <taxon>Psilocybe</taxon>
    </lineage>
</organism>
<name>A0A8H7Y744_PSICU</name>
<dbReference type="InterPro" id="IPR007644">
    <property type="entry name" value="RNA_pol_bsu_protrusion"/>
</dbReference>
<feature type="domain" description="RNA polymerase Rpb2" evidence="21">
    <location>
        <begin position="489"/>
        <end position="551"/>
    </location>
</feature>
<dbReference type="CDD" id="cd00653">
    <property type="entry name" value="RNA_pol_B_RPB2"/>
    <property type="match status" value="1"/>
</dbReference>
<proteinExistence type="inferred from homology"/>
<dbReference type="InterPro" id="IPR015712">
    <property type="entry name" value="DNA-dir_RNA_pol_su2"/>
</dbReference>
<evidence type="ECO:0000256" key="7">
    <source>
        <dbReference type="ARBA" id="ARBA00022723"/>
    </source>
</evidence>
<evidence type="ECO:0000256" key="1">
    <source>
        <dbReference type="ARBA" id="ARBA00004123"/>
    </source>
</evidence>
<evidence type="ECO:0000259" key="21">
    <source>
        <dbReference type="Pfam" id="PF04565"/>
    </source>
</evidence>
<reference evidence="24" key="1">
    <citation type="submission" date="2021-02" db="EMBL/GenBank/DDBJ databases">
        <title>Psilocybe cubensis genome.</title>
        <authorList>
            <person name="Mckernan K.J."/>
            <person name="Crawford S."/>
            <person name="Trippe A."/>
            <person name="Kane L.T."/>
            <person name="Mclaughlin S."/>
        </authorList>
    </citation>
    <scope>NUCLEOTIDE SEQUENCE [LARGE SCALE GENOMIC DNA]</scope>
    <source>
        <strain evidence="24">MGC-MH-2018</strain>
    </source>
</reference>
<dbReference type="FunFam" id="3.90.1110.10:FF:000003">
    <property type="entry name" value="DNA-directed RNA polymerase subunit beta"/>
    <property type="match status" value="1"/>
</dbReference>
<comment type="subunit">
    <text evidence="3">Component of the RNA polymerase II (Pol II) complex consisting of 12 subunits.</text>
</comment>
<dbReference type="InterPro" id="IPR007645">
    <property type="entry name" value="RNA_pol_Rpb2_3"/>
</dbReference>
<evidence type="ECO:0000313" key="24">
    <source>
        <dbReference type="EMBL" id="KAG5173948.1"/>
    </source>
</evidence>
<feature type="region of interest" description="Disordered" evidence="16">
    <location>
        <begin position="916"/>
        <end position="941"/>
    </location>
</feature>
<keyword evidence="10" id="KW-0460">Magnesium</keyword>
<keyword evidence="6 15" id="KW-0548">Nucleotidyltransferase</keyword>
<dbReference type="InterPro" id="IPR007642">
    <property type="entry name" value="RNA_pol_Rpb2_2"/>
</dbReference>
<evidence type="ECO:0000256" key="5">
    <source>
        <dbReference type="ARBA" id="ARBA00022679"/>
    </source>
</evidence>
<evidence type="ECO:0000256" key="6">
    <source>
        <dbReference type="ARBA" id="ARBA00022695"/>
    </source>
</evidence>
<dbReference type="GO" id="GO:0032549">
    <property type="term" value="F:ribonucleoside binding"/>
    <property type="evidence" value="ECO:0007669"/>
    <property type="project" value="InterPro"/>
</dbReference>
<dbReference type="Pfam" id="PF04567">
    <property type="entry name" value="RNA_pol_Rpb2_5"/>
    <property type="match status" value="1"/>
</dbReference>
<dbReference type="Pfam" id="PF04561">
    <property type="entry name" value="RNA_pol_Rpb2_2"/>
    <property type="match status" value="1"/>
</dbReference>
<dbReference type="InterPro" id="IPR007120">
    <property type="entry name" value="DNA-dir_RNAP_su2_dom"/>
</dbReference>
<evidence type="ECO:0000256" key="8">
    <source>
        <dbReference type="ARBA" id="ARBA00022771"/>
    </source>
</evidence>
<evidence type="ECO:0000256" key="3">
    <source>
        <dbReference type="ARBA" id="ARBA00011730"/>
    </source>
</evidence>
<dbReference type="InterPro" id="IPR007121">
    <property type="entry name" value="RNA_pol_bsu_CS"/>
</dbReference>
<dbReference type="Pfam" id="PF04566">
    <property type="entry name" value="RNA_pol_Rpb2_4"/>
    <property type="match status" value="1"/>
</dbReference>
<dbReference type="GO" id="GO:0005665">
    <property type="term" value="C:RNA polymerase II, core complex"/>
    <property type="evidence" value="ECO:0007669"/>
    <property type="project" value="UniProtKB-ARBA"/>
</dbReference>
<evidence type="ECO:0000256" key="9">
    <source>
        <dbReference type="ARBA" id="ARBA00022833"/>
    </source>
</evidence>
<feature type="domain" description="RNA polymerase Rpb2" evidence="22">
    <location>
        <begin position="587"/>
        <end position="648"/>
    </location>
</feature>
<evidence type="ECO:0000256" key="2">
    <source>
        <dbReference type="ARBA" id="ARBA00006835"/>
    </source>
</evidence>
<evidence type="ECO:0000259" key="19">
    <source>
        <dbReference type="Pfam" id="PF04561"/>
    </source>
</evidence>
<comment type="catalytic activity">
    <reaction evidence="13 15">
        <text>RNA(n) + a ribonucleoside 5'-triphosphate = RNA(n+1) + diphosphate</text>
        <dbReference type="Rhea" id="RHEA:21248"/>
        <dbReference type="Rhea" id="RHEA-COMP:14527"/>
        <dbReference type="Rhea" id="RHEA-COMP:17342"/>
        <dbReference type="ChEBI" id="CHEBI:33019"/>
        <dbReference type="ChEBI" id="CHEBI:61557"/>
        <dbReference type="ChEBI" id="CHEBI:140395"/>
        <dbReference type="EC" id="2.7.7.6"/>
    </reaction>
</comment>
<dbReference type="FunFam" id="2.40.270.10:FF:000006">
    <property type="entry name" value="DNA-directed RNA polymerase subunit beta"/>
    <property type="match status" value="1"/>
</dbReference>
<dbReference type="InterPro" id="IPR037033">
    <property type="entry name" value="DNA-dir_RNAP_su2_hyb_sf"/>
</dbReference>
<dbReference type="Pfam" id="PF04560">
    <property type="entry name" value="RNA_pol_Rpb2_7"/>
    <property type="match status" value="1"/>
</dbReference>
<evidence type="ECO:0000256" key="15">
    <source>
        <dbReference type="RuleBase" id="RU363031"/>
    </source>
</evidence>
<feature type="domain" description="DNA-directed RNA polymerase subunit 2 hybrid-binding" evidence="17">
    <location>
        <begin position="752"/>
        <end position="1124"/>
    </location>
</feature>
<dbReference type="AlphaFoldDB" id="A0A8H7Y744"/>
<comment type="similarity">
    <text evidence="2 14">Belongs to the RNA polymerase beta chain family.</text>
</comment>
<evidence type="ECO:0000259" key="17">
    <source>
        <dbReference type="Pfam" id="PF00562"/>
    </source>
</evidence>
<dbReference type="Gene3D" id="3.90.1110.10">
    <property type="entry name" value="RNA polymerase Rpb2, domain 2"/>
    <property type="match status" value="1"/>
</dbReference>
<comment type="caution">
    <text evidence="24">The sequence shown here is derived from an EMBL/GenBank/DDBJ whole genome shotgun (WGS) entry which is preliminary data.</text>
</comment>
<evidence type="ECO:0000256" key="13">
    <source>
        <dbReference type="ARBA" id="ARBA00048552"/>
    </source>
</evidence>